<dbReference type="Proteomes" id="UP000242188">
    <property type="component" value="Unassembled WGS sequence"/>
</dbReference>
<gene>
    <name evidence="9" type="ORF">KP79_PYT17203</name>
</gene>
<name>A0A210PP77_MIZYE</name>
<dbReference type="PANTHER" id="PTHR19325">
    <property type="entry name" value="COMPLEMENT COMPONENT-RELATED SUSHI DOMAIN-CONTAINING"/>
    <property type="match status" value="1"/>
</dbReference>
<dbReference type="SMART" id="SM00032">
    <property type="entry name" value="CCP"/>
    <property type="match status" value="6"/>
</dbReference>
<feature type="domain" description="Sushi" evidence="8">
    <location>
        <begin position="433"/>
        <end position="493"/>
    </location>
</feature>
<dbReference type="InterPro" id="IPR035976">
    <property type="entry name" value="Sushi/SCR/CCP_sf"/>
</dbReference>
<comment type="caution">
    <text evidence="9">The sequence shown here is derived from an EMBL/GenBank/DDBJ whole genome shotgun (WGS) entry which is preliminary data.</text>
</comment>
<feature type="transmembrane region" description="Helical" evidence="7">
    <location>
        <begin position="856"/>
        <end position="875"/>
    </location>
</feature>
<feature type="domain" description="Sushi" evidence="8">
    <location>
        <begin position="733"/>
        <end position="791"/>
    </location>
</feature>
<evidence type="ECO:0000256" key="3">
    <source>
        <dbReference type="ARBA" id="ARBA00023157"/>
    </source>
</evidence>
<keyword evidence="4" id="KW-0325">Glycoprotein</keyword>
<keyword evidence="10" id="KW-1185">Reference proteome</keyword>
<evidence type="ECO:0000256" key="6">
    <source>
        <dbReference type="SAM" id="MobiDB-lite"/>
    </source>
</evidence>
<keyword evidence="3 5" id="KW-1015">Disulfide bond</keyword>
<feature type="disulfide bond" evidence="5">
    <location>
        <begin position="435"/>
        <end position="478"/>
    </location>
</feature>
<accession>A0A210PP77</accession>
<feature type="compositionally biased region" description="Polar residues" evidence="6">
    <location>
        <begin position="910"/>
        <end position="920"/>
    </location>
</feature>
<feature type="domain" description="Sushi" evidence="8">
    <location>
        <begin position="553"/>
        <end position="611"/>
    </location>
</feature>
<keyword evidence="7" id="KW-0812">Transmembrane</keyword>
<dbReference type="SUPFAM" id="SSF57535">
    <property type="entry name" value="Complement control module/SCR domain"/>
    <property type="match status" value="6"/>
</dbReference>
<proteinExistence type="predicted"/>
<keyword evidence="1 5" id="KW-0768">Sushi</keyword>
<organism evidence="9 10">
    <name type="scientific">Mizuhopecten yessoensis</name>
    <name type="common">Japanese scallop</name>
    <name type="synonym">Patinopecten yessoensis</name>
    <dbReference type="NCBI Taxonomy" id="6573"/>
    <lineage>
        <taxon>Eukaryota</taxon>
        <taxon>Metazoa</taxon>
        <taxon>Spiralia</taxon>
        <taxon>Lophotrochozoa</taxon>
        <taxon>Mollusca</taxon>
        <taxon>Bivalvia</taxon>
        <taxon>Autobranchia</taxon>
        <taxon>Pteriomorphia</taxon>
        <taxon>Pectinida</taxon>
        <taxon>Pectinoidea</taxon>
        <taxon>Pectinidae</taxon>
        <taxon>Mizuhopecten</taxon>
    </lineage>
</organism>
<feature type="region of interest" description="Disordered" evidence="6">
    <location>
        <begin position="889"/>
        <end position="934"/>
    </location>
</feature>
<evidence type="ECO:0000256" key="1">
    <source>
        <dbReference type="ARBA" id="ARBA00022659"/>
    </source>
</evidence>
<feature type="domain" description="Sushi" evidence="8">
    <location>
        <begin position="612"/>
        <end position="672"/>
    </location>
</feature>
<dbReference type="Gene3D" id="2.10.70.10">
    <property type="entry name" value="Complement Module, domain 1"/>
    <property type="match status" value="6"/>
</dbReference>
<evidence type="ECO:0000256" key="2">
    <source>
        <dbReference type="ARBA" id="ARBA00022737"/>
    </source>
</evidence>
<dbReference type="OrthoDB" id="6059832at2759"/>
<evidence type="ECO:0000256" key="4">
    <source>
        <dbReference type="ARBA" id="ARBA00023180"/>
    </source>
</evidence>
<dbReference type="CDD" id="cd00033">
    <property type="entry name" value="CCP"/>
    <property type="match status" value="6"/>
</dbReference>
<comment type="caution">
    <text evidence="5">Lacks conserved residue(s) required for the propagation of feature annotation.</text>
</comment>
<keyword evidence="2" id="KW-0677">Repeat</keyword>
<feature type="compositionally biased region" description="Gly residues" evidence="6">
    <location>
        <begin position="891"/>
        <end position="907"/>
    </location>
</feature>
<evidence type="ECO:0000256" key="5">
    <source>
        <dbReference type="PROSITE-ProRule" id="PRU00302"/>
    </source>
</evidence>
<dbReference type="PROSITE" id="PS50923">
    <property type="entry name" value="SUSHI"/>
    <property type="match status" value="6"/>
</dbReference>
<dbReference type="AlphaFoldDB" id="A0A210PP77"/>
<dbReference type="InterPro" id="IPR050350">
    <property type="entry name" value="Compl-Cell_Adhes-Reg"/>
</dbReference>
<dbReference type="InterPro" id="IPR000436">
    <property type="entry name" value="Sushi_SCR_CCP_dom"/>
</dbReference>
<evidence type="ECO:0000256" key="7">
    <source>
        <dbReference type="SAM" id="Phobius"/>
    </source>
</evidence>
<dbReference type="PANTHER" id="PTHR19325:SF573">
    <property type="entry name" value="MEMBRANE COFACTOR PROTEIN"/>
    <property type="match status" value="1"/>
</dbReference>
<reference evidence="9 10" key="1">
    <citation type="journal article" date="2017" name="Nat. Ecol. Evol.">
        <title>Scallop genome provides insights into evolution of bilaterian karyotype and development.</title>
        <authorList>
            <person name="Wang S."/>
            <person name="Zhang J."/>
            <person name="Jiao W."/>
            <person name="Li J."/>
            <person name="Xun X."/>
            <person name="Sun Y."/>
            <person name="Guo X."/>
            <person name="Huan P."/>
            <person name="Dong B."/>
            <person name="Zhang L."/>
            <person name="Hu X."/>
            <person name="Sun X."/>
            <person name="Wang J."/>
            <person name="Zhao C."/>
            <person name="Wang Y."/>
            <person name="Wang D."/>
            <person name="Huang X."/>
            <person name="Wang R."/>
            <person name="Lv J."/>
            <person name="Li Y."/>
            <person name="Zhang Z."/>
            <person name="Liu B."/>
            <person name="Lu W."/>
            <person name="Hui Y."/>
            <person name="Liang J."/>
            <person name="Zhou Z."/>
            <person name="Hou R."/>
            <person name="Li X."/>
            <person name="Liu Y."/>
            <person name="Li H."/>
            <person name="Ning X."/>
            <person name="Lin Y."/>
            <person name="Zhao L."/>
            <person name="Xing Q."/>
            <person name="Dou J."/>
            <person name="Li Y."/>
            <person name="Mao J."/>
            <person name="Guo H."/>
            <person name="Dou H."/>
            <person name="Li T."/>
            <person name="Mu C."/>
            <person name="Jiang W."/>
            <person name="Fu Q."/>
            <person name="Fu X."/>
            <person name="Miao Y."/>
            <person name="Liu J."/>
            <person name="Yu Q."/>
            <person name="Li R."/>
            <person name="Liao H."/>
            <person name="Li X."/>
            <person name="Kong Y."/>
            <person name="Jiang Z."/>
            <person name="Chourrout D."/>
            <person name="Li R."/>
            <person name="Bao Z."/>
        </authorList>
    </citation>
    <scope>NUCLEOTIDE SEQUENCE [LARGE SCALE GENOMIC DNA]</scope>
    <source>
        <strain evidence="9 10">PY_sf001</strain>
    </source>
</reference>
<dbReference type="STRING" id="6573.A0A210PP77"/>
<dbReference type="EMBL" id="NEDP02005569">
    <property type="protein sequence ID" value="OWF38277.1"/>
    <property type="molecule type" value="Genomic_DNA"/>
</dbReference>
<feature type="domain" description="Sushi" evidence="8">
    <location>
        <begin position="494"/>
        <end position="552"/>
    </location>
</feature>
<keyword evidence="7" id="KW-1133">Transmembrane helix</keyword>
<protein>
    <submittedName>
        <fullName evidence="9">CUB and sushi domain-containing protein 1</fullName>
    </submittedName>
</protein>
<sequence length="934" mass="100740">MGTTVRFGPKWLPILITTIYAGMAVCINPPLQTSGWIPISAYTNPQVTYTHGLGEVPIKVDVQVRVTDTTQNKYIIFSAIGSGHRGNDDNSEFGGVVYVYNENEVKMFAPGSSGGTGMGKLVHLGGSKYVGPTITGNFSSGHVRVRLWKKCNFAKPTYVSGSVTLNNAESTSYQEVFHTVGRIPDLVIVQVFLDNGWVTDAQGISFYSESSNSFGGVVFAFGKNSVRIWTPKKGSGSASNGVVFNAVDGWGKRGQFMYDDDATVRVWAWNFGDLENDPSKIVTYLRNLPPNGTVSQSVSIKDEGFLTVKVQVEAGTNEGFGFYAAGTAPTTDGLGTSVFYAGIVYGVMEDTIMMWHPDDSETQGCLAMVYGQWGNGNEQQCVKEDDSQIVVQLSYADVNEPPCKEKDCNPSDIGPMCVCDGSGYEGQYCGTIVQCAGPTAHQNANYDPYQHLYDFESTITFTCKKGYKSDSGDKTAKCNAYMEWEGLPYLCIPKSCGSPEEGVNSTMEVEGVYFSDHVTYVCTDGYEIESGDKERTCQANQQWSGHPPVCARSCGEPNENATTVVRTNEGLTIGVIATFECITAYEPDSGNFSRKCLVDGTWSGVAPVCKRISCGAPQDPTGTNSTLSYNGTEYESNATYTCVEGYHSGNRASFQTTCQASRNWTSMRSCEKVICPSHSTGVKADITSYQGKEYGDVIEYKCQYGTMLSSGTLQSTCQSDTTWSGEAPVCEDIVCSDPGEVANGTVLHLNTAYNGMVIIGCDPGNAVEFGDPVRICGDGGQWSGMKPYCGEVYQVFLNPVNGNPPYLPFLGIGTSPNNNPPITTEDILLLRVPLKSTNRYLRTLSSAPDDRWTSKFIGIVGVLLVSIPLIVTIAIDVMDYVMRNSVTPGNSNGGGGGSGNGNSGNGNSGQMARNTTSQNKKPPKVKSKRNNDYI</sequence>
<keyword evidence="7" id="KW-0472">Membrane</keyword>
<evidence type="ECO:0000313" key="9">
    <source>
        <dbReference type="EMBL" id="OWF38277.1"/>
    </source>
</evidence>
<feature type="domain" description="Sushi" evidence="8">
    <location>
        <begin position="673"/>
        <end position="732"/>
    </location>
</feature>
<evidence type="ECO:0000313" key="10">
    <source>
        <dbReference type="Proteomes" id="UP000242188"/>
    </source>
</evidence>
<evidence type="ECO:0000259" key="8">
    <source>
        <dbReference type="PROSITE" id="PS50923"/>
    </source>
</evidence>
<dbReference type="Pfam" id="PF00084">
    <property type="entry name" value="Sushi"/>
    <property type="match status" value="6"/>
</dbReference>